<keyword evidence="2" id="KW-1185">Reference proteome</keyword>
<dbReference type="OrthoDB" id="6997572at2"/>
<accession>A0A1M4WY52</accession>
<sequence length="367" mass="41705">MAGCTFPRVDRGPLRWLLFGIAILATGCERRDGADGLFVDYQQRLGNALEVDAPSPRTPDNIAAFPPRDERLFDIAETRQSMLDVYALRECGITSLVARRNNQLGKVAAPSQHWLYELELWRKLRQCWDTAAVTRLDEEDRQRLHDLTRSKTEQLPRASWNALFDSSEWVASFSRASEALAPDDPVPLTESIAAVDYLRQVTLNQFNPAWSPESSRLEAHLYTLQTRPFSAEILRSLMLARQRLVETTGLLEARLAERPICYKGHSNPAADRLYDIFIATFIGEVQPYLATLSRTSRLWLEAINALLDAHQVAKPAVRRYRQAWLSLHDRDAPWQQFHLALQEHIASWQDVWRSCGLMPGAKDGSGA</sequence>
<proteinExistence type="predicted"/>
<evidence type="ECO:0000313" key="1">
    <source>
        <dbReference type="EMBL" id="SHE85892.1"/>
    </source>
</evidence>
<organism evidence="1 2">
    <name type="scientific">Modicisalibacter ilicicola DSM 19980</name>
    <dbReference type="NCBI Taxonomy" id="1121942"/>
    <lineage>
        <taxon>Bacteria</taxon>
        <taxon>Pseudomonadati</taxon>
        <taxon>Pseudomonadota</taxon>
        <taxon>Gammaproteobacteria</taxon>
        <taxon>Oceanospirillales</taxon>
        <taxon>Halomonadaceae</taxon>
        <taxon>Modicisalibacter</taxon>
    </lineage>
</organism>
<dbReference type="EMBL" id="FQUJ01000005">
    <property type="protein sequence ID" value="SHE85892.1"/>
    <property type="molecule type" value="Genomic_DNA"/>
</dbReference>
<dbReference type="STRING" id="1121942.SAMN02745148_01244"/>
<dbReference type="InterPro" id="IPR021431">
    <property type="entry name" value="DUF3080"/>
</dbReference>
<dbReference type="Pfam" id="PF11279">
    <property type="entry name" value="DUF3080"/>
    <property type="match status" value="1"/>
</dbReference>
<gene>
    <name evidence="1" type="ORF">SAMN02745148_01244</name>
</gene>
<dbReference type="Proteomes" id="UP000184346">
    <property type="component" value="Unassembled WGS sequence"/>
</dbReference>
<protein>
    <recommendedName>
        <fullName evidence="3">DUF3080 domain-containing protein</fullName>
    </recommendedName>
</protein>
<evidence type="ECO:0000313" key="2">
    <source>
        <dbReference type="Proteomes" id="UP000184346"/>
    </source>
</evidence>
<evidence type="ECO:0008006" key="3">
    <source>
        <dbReference type="Google" id="ProtNLM"/>
    </source>
</evidence>
<dbReference type="RefSeq" id="WP_084671219.1">
    <property type="nucleotide sequence ID" value="NZ_FQUJ01000005.1"/>
</dbReference>
<dbReference type="AlphaFoldDB" id="A0A1M4WY52"/>
<name>A0A1M4WY52_9GAMM</name>
<reference evidence="1 2" key="1">
    <citation type="submission" date="2016-11" db="EMBL/GenBank/DDBJ databases">
        <authorList>
            <person name="Jaros S."/>
            <person name="Januszkiewicz K."/>
            <person name="Wedrychowicz H."/>
        </authorList>
    </citation>
    <scope>NUCLEOTIDE SEQUENCE [LARGE SCALE GENOMIC DNA]</scope>
    <source>
        <strain evidence="1 2">DSM 19980</strain>
    </source>
</reference>